<dbReference type="Pfam" id="PF01724">
    <property type="entry name" value="DUF29"/>
    <property type="match status" value="1"/>
</dbReference>
<name>A0AAU9BYS5_9GAMM</name>
<protein>
    <recommendedName>
        <fullName evidence="4">DUF29 domain-containing protein</fullName>
    </recommendedName>
</protein>
<dbReference type="Proteomes" id="UP001321450">
    <property type="component" value="Chromosome"/>
</dbReference>
<dbReference type="PANTHER" id="PTHR34235">
    <property type="entry name" value="SLR1203 PROTEIN-RELATED"/>
    <property type="match status" value="1"/>
</dbReference>
<feature type="compositionally biased region" description="Acidic residues" evidence="1">
    <location>
        <begin position="136"/>
        <end position="145"/>
    </location>
</feature>
<evidence type="ECO:0000313" key="3">
    <source>
        <dbReference type="Proteomes" id="UP001321450"/>
    </source>
</evidence>
<organism evidence="2 3">
    <name type="scientific">Methylomarinovum tepidoasis</name>
    <dbReference type="NCBI Taxonomy" id="2840183"/>
    <lineage>
        <taxon>Bacteria</taxon>
        <taxon>Pseudomonadati</taxon>
        <taxon>Pseudomonadota</taxon>
        <taxon>Gammaproteobacteria</taxon>
        <taxon>Methylococcales</taxon>
        <taxon>Methylothermaceae</taxon>
        <taxon>Methylomarinovum</taxon>
    </lineage>
</organism>
<accession>A0AAU9BYS5</accession>
<evidence type="ECO:0008006" key="4">
    <source>
        <dbReference type="Google" id="ProtNLM"/>
    </source>
</evidence>
<reference evidence="3" key="1">
    <citation type="journal article" date="2024" name="Int. J. Syst. Evol. Microbiol.">
        <title>Methylomarinovum tepidoasis sp. nov., a moderately thermophilic methanotroph of the family Methylothermaceae isolated from a deep-sea hydrothermal field.</title>
        <authorList>
            <person name="Hirayama H."/>
            <person name="Takaki Y."/>
            <person name="Abe M."/>
            <person name="Miyazaki M."/>
            <person name="Uematsu K."/>
            <person name="Matsui Y."/>
            <person name="Takai K."/>
        </authorList>
    </citation>
    <scope>NUCLEOTIDE SEQUENCE [LARGE SCALE GENOMIC DNA]</scope>
    <source>
        <strain evidence="3">IN45</strain>
    </source>
</reference>
<dbReference type="InterPro" id="IPR002636">
    <property type="entry name" value="DUF29"/>
</dbReference>
<dbReference type="AlphaFoldDB" id="A0AAU9BYS5"/>
<gene>
    <name evidence="2" type="ORF">MIN45_P1280</name>
</gene>
<proteinExistence type="predicted"/>
<feature type="region of interest" description="Disordered" evidence="1">
    <location>
        <begin position="124"/>
        <end position="145"/>
    </location>
</feature>
<evidence type="ECO:0000256" key="1">
    <source>
        <dbReference type="SAM" id="MobiDB-lite"/>
    </source>
</evidence>
<dbReference type="Gene3D" id="1.20.1220.20">
    <property type="entry name" value="Uncharcterised protein PF01724"/>
    <property type="match status" value="1"/>
</dbReference>
<keyword evidence="3" id="KW-1185">Reference proteome</keyword>
<dbReference type="RefSeq" id="WP_286291123.1">
    <property type="nucleotide sequence ID" value="NZ_AP024718.1"/>
</dbReference>
<sequence length="145" mass="16885">MSERQHERDFYAWSREQAALLRAGAFDRLDTEHLIEELENMGARERRELVSRLAVLLAHLLKWRYQPERRSRSWQATIEVQRLDLADLLAENPSLKALLPELFVKAWRRAVILAVAETGLPKSTFPPAPEISPEQALDEDFWPEV</sequence>
<dbReference type="KEGG" id="meiy:MIN45_P1280"/>
<dbReference type="EMBL" id="AP024718">
    <property type="protein sequence ID" value="BCX88910.1"/>
    <property type="molecule type" value="Genomic_DNA"/>
</dbReference>
<evidence type="ECO:0000313" key="2">
    <source>
        <dbReference type="EMBL" id="BCX88910.1"/>
    </source>
</evidence>